<dbReference type="InterPro" id="IPR000960">
    <property type="entry name" value="Flavin_mOase"/>
</dbReference>
<dbReference type="SUPFAM" id="SSF51905">
    <property type="entry name" value="FAD/NAD(P)-binding domain"/>
    <property type="match status" value="2"/>
</dbReference>
<organism evidence="6 7">
    <name type="scientific">Neorhodopirellula lusitana</name>
    <dbReference type="NCBI Taxonomy" id="445327"/>
    <lineage>
        <taxon>Bacteria</taxon>
        <taxon>Pseudomonadati</taxon>
        <taxon>Planctomycetota</taxon>
        <taxon>Planctomycetia</taxon>
        <taxon>Pirellulales</taxon>
        <taxon>Pirellulaceae</taxon>
        <taxon>Neorhodopirellula</taxon>
    </lineage>
</organism>
<dbReference type="PIRSF" id="PIRSF000332">
    <property type="entry name" value="FMO"/>
    <property type="match status" value="1"/>
</dbReference>
<keyword evidence="4" id="KW-0521">NADP</keyword>
<dbReference type="Proteomes" id="UP001158067">
    <property type="component" value="Unassembled WGS sequence"/>
</dbReference>
<evidence type="ECO:0000256" key="3">
    <source>
        <dbReference type="ARBA" id="ARBA00022827"/>
    </source>
</evidence>
<dbReference type="PANTHER" id="PTHR23023">
    <property type="entry name" value="DIMETHYLANILINE MONOOXYGENASE"/>
    <property type="match status" value="1"/>
</dbReference>
<dbReference type="InterPro" id="IPR036188">
    <property type="entry name" value="FAD/NAD-bd_sf"/>
</dbReference>
<keyword evidence="2" id="KW-0285">Flavoprotein</keyword>
<name>A0ABY1QQE0_9BACT</name>
<accession>A0ABY1QQE0</accession>
<keyword evidence="7" id="KW-1185">Reference proteome</keyword>
<comment type="similarity">
    <text evidence="1">Belongs to the FMO family.</text>
</comment>
<evidence type="ECO:0000256" key="4">
    <source>
        <dbReference type="ARBA" id="ARBA00022857"/>
    </source>
</evidence>
<protein>
    <submittedName>
        <fullName evidence="6">Predicted flavoprotein CzcO associated with the cation diffusion facilitator CzcD</fullName>
    </submittedName>
</protein>
<reference evidence="6 7" key="1">
    <citation type="submission" date="2017-05" db="EMBL/GenBank/DDBJ databases">
        <authorList>
            <person name="Varghese N."/>
            <person name="Submissions S."/>
        </authorList>
    </citation>
    <scope>NUCLEOTIDE SEQUENCE [LARGE SCALE GENOMIC DNA]</scope>
    <source>
        <strain evidence="6 7">DSM 25457</strain>
    </source>
</reference>
<evidence type="ECO:0000313" key="7">
    <source>
        <dbReference type="Proteomes" id="UP001158067"/>
    </source>
</evidence>
<keyword evidence="3" id="KW-0274">FAD</keyword>
<dbReference type="RefSeq" id="WP_283434982.1">
    <property type="nucleotide sequence ID" value="NZ_FXUG01000018.1"/>
</dbReference>
<evidence type="ECO:0000256" key="5">
    <source>
        <dbReference type="ARBA" id="ARBA00023002"/>
    </source>
</evidence>
<gene>
    <name evidence="6" type="ORF">SAMN06265222_11877</name>
</gene>
<evidence type="ECO:0000256" key="1">
    <source>
        <dbReference type="ARBA" id="ARBA00009183"/>
    </source>
</evidence>
<sequence length="587" mass="66519">MTDASTSDTPRQRLAVIGAGSSGLITLKYADSTLCDWDIVCFEKSGSIRGCWGNPFPGFVSTSTKYTTQFACFPKYDLDQEEGSYDKYSAFFRDGEYGQYLESIADQFDLRRFIRLQCNVTRLKPIDGGKGWELTWQECGGPRNAVAREGEDLNLHTERFDAVAVCTGLAEVPKQVATAIPTLSPSDFRTPQSVAQVHDETIVVMGGGESAVDYAKRLSKPELNNKVYLSLRSGIRVSPRIHPIRGVPSDYLRTRWMLSIHDELRNWIGERFVKTRIRYESVFRRLFPSKFVSNPGESGEQRRLGSLKAQWAMKLTRSAKDSVFDMFHNKSDDFLDAVARGDLQIIGPPIDESHSRYRTFDSICDSSSLNPNGPLATASTGNESFISSEAANAASSETLDIRPTRLIPAIGYQSRLSKLTGDTVCPSDFYLGCFHVRHRNLFLIGFARPIIGNIPSISEMQARLACRVLAGVVRLPENMETVHHQERTDLAKRYKRLDINTAYPVEMIPYCDQLAVMMDEYPTVTRLGGWRNWWRQQFTPATTLHYLADQPSCRERFERSSMCLPFVFVVLLTLLWPVDRVYRWFRS</sequence>
<evidence type="ECO:0000313" key="6">
    <source>
        <dbReference type="EMBL" id="SMP74917.1"/>
    </source>
</evidence>
<dbReference type="EMBL" id="FXUG01000018">
    <property type="protein sequence ID" value="SMP74917.1"/>
    <property type="molecule type" value="Genomic_DNA"/>
</dbReference>
<evidence type="ECO:0000256" key="2">
    <source>
        <dbReference type="ARBA" id="ARBA00022630"/>
    </source>
</evidence>
<dbReference type="Pfam" id="PF00743">
    <property type="entry name" value="FMO-like"/>
    <property type="match status" value="2"/>
</dbReference>
<dbReference type="Gene3D" id="3.50.50.60">
    <property type="entry name" value="FAD/NAD(P)-binding domain"/>
    <property type="match status" value="2"/>
</dbReference>
<comment type="caution">
    <text evidence="6">The sequence shown here is derived from an EMBL/GenBank/DDBJ whole genome shotgun (WGS) entry which is preliminary data.</text>
</comment>
<proteinExistence type="inferred from homology"/>
<dbReference type="InterPro" id="IPR050346">
    <property type="entry name" value="FMO-like"/>
</dbReference>
<keyword evidence="5" id="KW-0560">Oxidoreductase</keyword>
<dbReference type="InterPro" id="IPR020946">
    <property type="entry name" value="Flavin_mOase-like"/>
</dbReference>